<feature type="transmembrane region" description="Helical" evidence="5">
    <location>
        <begin position="192"/>
        <end position="213"/>
    </location>
</feature>
<dbReference type="GO" id="GO:0005384">
    <property type="term" value="F:manganese ion transmembrane transporter activity"/>
    <property type="evidence" value="ECO:0007669"/>
    <property type="project" value="InterPro"/>
</dbReference>
<evidence type="ECO:0000256" key="5">
    <source>
        <dbReference type="SAM" id="Phobius"/>
    </source>
</evidence>
<protein>
    <submittedName>
        <fullName evidence="6">VIT1/CCC1 transporter family protein</fullName>
    </submittedName>
</protein>
<keyword evidence="4 5" id="KW-0472">Membrane</keyword>
<comment type="caution">
    <text evidence="6">The sequence shown here is derived from an EMBL/GenBank/DDBJ whole genome shotgun (WGS) entry which is preliminary data.</text>
</comment>
<evidence type="ECO:0000256" key="2">
    <source>
        <dbReference type="ARBA" id="ARBA00022692"/>
    </source>
</evidence>
<comment type="subcellular location">
    <subcellularLocation>
        <location evidence="1">Endomembrane system</location>
        <topology evidence="1">Multi-pass membrane protein</topology>
    </subcellularLocation>
</comment>
<proteinExistence type="predicted"/>
<organism evidence="6 7">
    <name type="scientific">Candidatus Iainarchaeum sp</name>
    <dbReference type="NCBI Taxonomy" id="3101447"/>
    <lineage>
        <taxon>Archaea</taxon>
        <taxon>Candidatus Iainarchaeota</taxon>
        <taxon>Candidatus Iainarchaeia</taxon>
        <taxon>Candidatus Iainarchaeales</taxon>
        <taxon>Candidatus Iainarchaeaceae</taxon>
        <taxon>Candidatus Iainarchaeum</taxon>
    </lineage>
</organism>
<evidence type="ECO:0000313" key="7">
    <source>
        <dbReference type="Proteomes" id="UP000675968"/>
    </source>
</evidence>
<reference evidence="6" key="2">
    <citation type="submission" date="2021-05" db="EMBL/GenBank/DDBJ databases">
        <title>Protein family content uncovers lineage relationships and bacterial pathway maintenance mechanisms in DPANN archaea.</title>
        <authorList>
            <person name="Castelle C.J."/>
            <person name="Meheust R."/>
            <person name="Jaffe A.L."/>
            <person name="Seitz K."/>
            <person name="Gong X."/>
            <person name="Baker B.J."/>
            <person name="Banfield J.F."/>
        </authorList>
    </citation>
    <scope>NUCLEOTIDE SEQUENCE</scope>
    <source>
        <strain evidence="6">RIFCSPLOWO2_01_FULL_AR10_48_17</strain>
    </source>
</reference>
<evidence type="ECO:0000256" key="4">
    <source>
        <dbReference type="ARBA" id="ARBA00023136"/>
    </source>
</evidence>
<evidence type="ECO:0000256" key="1">
    <source>
        <dbReference type="ARBA" id="ARBA00004127"/>
    </source>
</evidence>
<evidence type="ECO:0000313" key="6">
    <source>
        <dbReference type="EMBL" id="MBS3061592.1"/>
    </source>
</evidence>
<dbReference type="InterPro" id="IPR008217">
    <property type="entry name" value="Ccc1_fam"/>
</dbReference>
<keyword evidence="3 5" id="KW-1133">Transmembrane helix</keyword>
<dbReference type="EMBL" id="JAGVWC010000010">
    <property type="protein sequence ID" value="MBS3061592.1"/>
    <property type="molecule type" value="Genomic_DNA"/>
</dbReference>
<dbReference type="Pfam" id="PF01988">
    <property type="entry name" value="VIT1"/>
    <property type="match status" value="1"/>
</dbReference>
<evidence type="ECO:0000256" key="3">
    <source>
        <dbReference type="ARBA" id="ARBA00022989"/>
    </source>
</evidence>
<name>A0A8T4L6R5_9ARCH</name>
<keyword evidence="2 5" id="KW-0812">Transmembrane</keyword>
<dbReference type="Proteomes" id="UP000675968">
    <property type="component" value="Unassembled WGS sequence"/>
</dbReference>
<sequence>MALESQATKIKMTAAEAEKWHKENHDIEAGSWLREFILGCQDGVVNVSGIVLGVAMGTQSAPITILAGLAATFAESISMAAVAYTSSKSSADFFDRQRQQELHEIEVIPEIEKQEIRSIYEKKGFSGKLLDDVVEKITSDKNVWADTMMVDELHLSQEAHDPVKQGFIVGLSAIVGSFVPLVPFFLVPSISIAQAMMLSLGLAGLALFIMGAVKGKLTAQDMWKSGLEILVVGLLAAFAGFLVGAYFGVPSA</sequence>
<dbReference type="GO" id="GO:0012505">
    <property type="term" value="C:endomembrane system"/>
    <property type="evidence" value="ECO:0007669"/>
    <property type="project" value="UniProtKB-SubCell"/>
</dbReference>
<feature type="transmembrane region" description="Helical" evidence="5">
    <location>
        <begin position="225"/>
        <end position="249"/>
    </location>
</feature>
<dbReference type="GO" id="GO:0030026">
    <property type="term" value="P:intracellular manganese ion homeostasis"/>
    <property type="evidence" value="ECO:0007669"/>
    <property type="project" value="InterPro"/>
</dbReference>
<dbReference type="PANTHER" id="PTHR31851">
    <property type="entry name" value="FE(2+)/MN(2+) TRANSPORTER PCL1"/>
    <property type="match status" value="1"/>
</dbReference>
<dbReference type="AlphaFoldDB" id="A0A8T4L6R5"/>
<feature type="transmembrane region" description="Helical" evidence="5">
    <location>
        <begin position="166"/>
        <end position="186"/>
    </location>
</feature>
<gene>
    <name evidence="6" type="ORF">J4215_03350</name>
</gene>
<reference evidence="6" key="1">
    <citation type="submission" date="2021-03" db="EMBL/GenBank/DDBJ databases">
        <authorList>
            <person name="Jaffe A."/>
        </authorList>
    </citation>
    <scope>NUCLEOTIDE SEQUENCE</scope>
    <source>
        <strain evidence="6">RIFCSPLOWO2_01_FULL_AR10_48_17</strain>
    </source>
</reference>
<accession>A0A8T4L6R5</accession>